<evidence type="ECO:0000256" key="2">
    <source>
        <dbReference type="ARBA" id="ARBA00009298"/>
    </source>
</evidence>
<keyword evidence="10" id="KW-1185">Reference proteome</keyword>
<feature type="transmembrane region" description="Helical" evidence="7">
    <location>
        <begin position="36"/>
        <end position="54"/>
    </location>
</feature>
<reference evidence="9 10" key="1">
    <citation type="submission" date="2019-02" db="EMBL/GenBank/DDBJ databases">
        <title>Genomic Encyclopedia of Type Strains, Phase IV (KMG-IV): sequencing the most valuable type-strain genomes for metagenomic binning, comparative biology and taxonomic classification.</title>
        <authorList>
            <person name="Goeker M."/>
        </authorList>
    </citation>
    <scope>NUCLEOTIDE SEQUENCE [LARGE SCALE GENOMIC DNA]</scope>
    <source>
        <strain evidence="9 10">DSM 18116</strain>
    </source>
</reference>
<keyword evidence="6 7" id="KW-0472">Membrane</keyword>
<keyword evidence="4 7" id="KW-0812">Transmembrane</keyword>
<comment type="caution">
    <text evidence="9">The sequence shown here is derived from an EMBL/GenBank/DDBJ whole genome shotgun (WGS) entry which is preliminary data.</text>
</comment>
<evidence type="ECO:0000256" key="3">
    <source>
        <dbReference type="ARBA" id="ARBA00022475"/>
    </source>
</evidence>
<feature type="domain" description="MgtC/SapB/SrpB/YhiD N-terminal" evidence="8">
    <location>
        <begin position="11"/>
        <end position="131"/>
    </location>
</feature>
<protein>
    <submittedName>
        <fullName evidence="9">Putative Mg2+ transporter-C (MgtC) family protein</fullName>
    </submittedName>
</protein>
<dbReference type="PANTHER" id="PTHR33778:SF1">
    <property type="entry name" value="MAGNESIUM TRANSPORTER YHID-RELATED"/>
    <property type="match status" value="1"/>
</dbReference>
<dbReference type="PANTHER" id="PTHR33778">
    <property type="entry name" value="PROTEIN MGTC"/>
    <property type="match status" value="1"/>
</dbReference>
<evidence type="ECO:0000256" key="6">
    <source>
        <dbReference type="ARBA" id="ARBA00023136"/>
    </source>
</evidence>
<comment type="subcellular location">
    <subcellularLocation>
        <location evidence="1">Cell membrane</location>
        <topology evidence="1">Multi-pass membrane protein</topology>
    </subcellularLocation>
</comment>
<evidence type="ECO:0000256" key="5">
    <source>
        <dbReference type="ARBA" id="ARBA00022989"/>
    </source>
</evidence>
<evidence type="ECO:0000256" key="4">
    <source>
        <dbReference type="ARBA" id="ARBA00022692"/>
    </source>
</evidence>
<dbReference type="AlphaFoldDB" id="A0A4Q7MBI9"/>
<keyword evidence="5 7" id="KW-1133">Transmembrane helix</keyword>
<evidence type="ECO:0000256" key="1">
    <source>
        <dbReference type="ARBA" id="ARBA00004651"/>
    </source>
</evidence>
<sequence length="210" mass="23345">MLSLEEIMERLLVAMAIGMLLGIEREHRDKSAGLRTITLISMGSCMFMLVSMIIDAGNTYRIASNIVTGIGFIGAGVIFKSDKGINGITTAATIWATAAVGMAVGGGLYLAALGACALILIVLALFIRIEQWIERINKERVYTITRRYEPGILLKYETLMKSFHLKFELEKRIKLDDDIQCSWRVQGSKSNQEKLVEALLEDPAIRKFEV</sequence>
<evidence type="ECO:0000256" key="7">
    <source>
        <dbReference type="SAM" id="Phobius"/>
    </source>
</evidence>
<organism evidence="9 10">
    <name type="scientific">Pseudobacter ginsenosidimutans</name>
    <dbReference type="NCBI Taxonomy" id="661488"/>
    <lineage>
        <taxon>Bacteria</taxon>
        <taxon>Pseudomonadati</taxon>
        <taxon>Bacteroidota</taxon>
        <taxon>Chitinophagia</taxon>
        <taxon>Chitinophagales</taxon>
        <taxon>Chitinophagaceae</taxon>
        <taxon>Pseudobacter</taxon>
    </lineage>
</organism>
<proteinExistence type="inferred from homology"/>
<accession>A0A4Q7MBI9</accession>
<evidence type="ECO:0000259" key="8">
    <source>
        <dbReference type="Pfam" id="PF02308"/>
    </source>
</evidence>
<feature type="transmembrane region" description="Helical" evidence="7">
    <location>
        <begin position="86"/>
        <end position="104"/>
    </location>
</feature>
<dbReference type="Pfam" id="PF02308">
    <property type="entry name" value="MgtC"/>
    <property type="match status" value="1"/>
</dbReference>
<dbReference type="EMBL" id="SGXA01000006">
    <property type="protein sequence ID" value="RZS65131.1"/>
    <property type="molecule type" value="Genomic_DNA"/>
</dbReference>
<keyword evidence="3" id="KW-1003">Cell membrane</keyword>
<gene>
    <name evidence="9" type="ORF">EV199_5887</name>
</gene>
<name>A0A4Q7MBI9_9BACT</name>
<dbReference type="Proteomes" id="UP000293874">
    <property type="component" value="Unassembled WGS sequence"/>
</dbReference>
<feature type="transmembrane region" description="Helical" evidence="7">
    <location>
        <begin position="110"/>
        <end position="129"/>
    </location>
</feature>
<dbReference type="OrthoDB" id="9811198at2"/>
<dbReference type="GO" id="GO:0005886">
    <property type="term" value="C:plasma membrane"/>
    <property type="evidence" value="ECO:0007669"/>
    <property type="project" value="UniProtKB-SubCell"/>
</dbReference>
<dbReference type="PRINTS" id="PR01837">
    <property type="entry name" value="MGTCSAPBPROT"/>
</dbReference>
<evidence type="ECO:0000313" key="10">
    <source>
        <dbReference type="Proteomes" id="UP000293874"/>
    </source>
</evidence>
<comment type="similarity">
    <text evidence="2">Belongs to the MgtC/SapB family.</text>
</comment>
<dbReference type="RefSeq" id="WP_130544367.1">
    <property type="nucleotide sequence ID" value="NZ_CP042431.1"/>
</dbReference>
<dbReference type="InterPro" id="IPR049177">
    <property type="entry name" value="MgtC_SapB_SrpB_YhiD_N"/>
</dbReference>
<feature type="transmembrane region" description="Helical" evidence="7">
    <location>
        <begin position="60"/>
        <end position="79"/>
    </location>
</feature>
<evidence type="ECO:0000313" key="9">
    <source>
        <dbReference type="EMBL" id="RZS65131.1"/>
    </source>
</evidence>
<dbReference type="InterPro" id="IPR003416">
    <property type="entry name" value="MgtC/SapB/SrpB/YhiD_fam"/>
</dbReference>